<name>A0AAD8L469_TARER</name>
<reference evidence="2" key="1">
    <citation type="journal article" date="2023" name="bioRxiv">
        <title>Improved chromosome-level genome assembly for marigold (Tagetes erecta).</title>
        <authorList>
            <person name="Jiang F."/>
            <person name="Yuan L."/>
            <person name="Wang S."/>
            <person name="Wang H."/>
            <person name="Xu D."/>
            <person name="Wang A."/>
            <person name="Fan W."/>
        </authorList>
    </citation>
    <scope>NUCLEOTIDE SEQUENCE</scope>
    <source>
        <strain evidence="2">WSJ</strain>
        <tissue evidence="2">Leaf</tissue>
    </source>
</reference>
<evidence type="ECO:0000313" key="3">
    <source>
        <dbReference type="Proteomes" id="UP001229421"/>
    </source>
</evidence>
<dbReference type="EMBL" id="JAUHHV010000002">
    <property type="protein sequence ID" value="KAK1432461.1"/>
    <property type="molecule type" value="Genomic_DNA"/>
</dbReference>
<keyword evidence="3" id="KW-1185">Reference proteome</keyword>
<accession>A0AAD8L469</accession>
<feature type="transmembrane region" description="Helical" evidence="1">
    <location>
        <begin position="444"/>
        <end position="466"/>
    </location>
</feature>
<proteinExistence type="predicted"/>
<dbReference type="Proteomes" id="UP001229421">
    <property type="component" value="Unassembled WGS sequence"/>
</dbReference>
<keyword evidence="1" id="KW-0472">Membrane</keyword>
<evidence type="ECO:0000313" key="2">
    <source>
        <dbReference type="EMBL" id="KAK1432461.1"/>
    </source>
</evidence>
<comment type="caution">
    <text evidence="2">The sequence shown here is derived from an EMBL/GenBank/DDBJ whole genome shotgun (WGS) entry which is preliminary data.</text>
</comment>
<sequence>MRLLSNNKETLTRLCNDLGAPEKVQELRNLYEQDSTNEFCDSVFTKMMLLDSCFIVFYIKFIFAEERKKYPELKSHQIVFLQQDLFLLENQIPFKGVSEVMKLLNMDPLETIQPFVYGNILAPGRPKRRWFDSIFYTRKGQEKSNGGLKDSDPDDPDHPDLCCFTKKIKDGALGLTNKVKDGALGLTKKVKDGALALTKMVKDGAIGLTKTGKDGPRHLTIKHRKNPAKRMHAFRNAKEESNGWLLDLEPEPDHLLHLLHRSLTKKVKVGAKEPRPRHKHDRKCTFRNVNELVDVGINFKPSDTMSMAHIEFTKWKYWFSADITLPPITVDDSTKPMLLNLIAYEMWSHDHAFDAVVTSYTCFLDLLIDHADDVKVLRKAGVIENSLGSDEQVAKLFNEIGTDIVPNNLAYLEAKNMIQRHYESRSNTIFAQFTHQYVNSPWRCFAAIGAVIALILGVLQVIYTIWSPKTECDDFCKFLKINHHL</sequence>
<keyword evidence="1" id="KW-0812">Transmembrane</keyword>
<organism evidence="2 3">
    <name type="scientific">Tagetes erecta</name>
    <name type="common">African marigold</name>
    <dbReference type="NCBI Taxonomy" id="13708"/>
    <lineage>
        <taxon>Eukaryota</taxon>
        <taxon>Viridiplantae</taxon>
        <taxon>Streptophyta</taxon>
        <taxon>Embryophyta</taxon>
        <taxon>Tracheophyta</taxon>
        <taxon>Spermatophyta</taxon>
        <taxon>Magnoliopsida</taxon>
        <taxon>eudicotyledons</taxon>
        <taxon>Gunneridae</taxon>
        <taxon>Pentapetalae</taxon>
        <taxon>asterids</taxon>
        <taxon>campanulids</taxon>
        <taxon>Asterales</taxon>
        <taxon>Asteraceae</taxon>
        <taxon>Asteroideae</taxon>
        <taxon>Heliantheae alliance</taxon>
        <taxon>Tageteae</taxon>
        <taxon>Tagetes</taxon>
    </lineage>
</organism>
<keyword evidence="1" id="KW-1133">Transmembrane helix</keyword>
<dbReference type="AlphaFoldDB" id="A0AAD8L469"/>
<protein>
    <submittedName>
        <fullName evidence="2">Uncharacterized protein</fullName>
    </submittedName>
</protein>
<dbReference type="PANTHER" id="PTHR31549:SF149">
    <property type="entry name" value="ISOPRENOID SYNTHASE DOMAIN-CONTAINING PROTEIN"/>
    <property type="match status" value="1"/>
</dbReference>
<dbReference type="InterPro" id="IPR004158">
    <property type="entry name" value="DUF247_pln"/>
</dbReference>
<evidence type="ECO:0000256" key="1">
    <source>
        <dbReference type="SAM" id="Phobius"/>
    </source>
</evidence>
<dbReference type="Pfam" id="PF03140">
    <property type="entry name" value="DUF247"/>
    <property type="match status" value="2"/>
</dbReference>
<dbReference type="PANTHER" id="PTHR31549">
    <property type="entry name" value="PROTEIN, PUTATIVE (DUF247)-RELATED-RELATED"/>
    <property type="match status" value="1"/>
</dbReference>
<gene>
    <name evidence="2" type="ORF">QVD17_09358</name>
</gene>